<dbReference type="InterPro" id="IPR036704">
    <property type="entry name" value="RraA/RraA-like_sf"/>
</dbReference>
<evidence type="ECO:0000256" key="1">
    <source>
        <dbReference type="ARBA" id="ARBA00001968"/>
    </source>
</evidence>
<evidence type="ECO:0000256" key="3">
    <source>
        <dbReference type="ARBA" id="ARBA00029596"/>
    </source>
</evidence>
<comment type="caution">
    <text evidence="5">The sequence shown here is derived from an EMBL/GenBank/DDBJ whole genome shotgun (WGS) entry which is preliminary data.</text>
</comment>
<evidence type="ECO:0000256" key="2">
    <source>
        <dbReference type="ARBA" id="ARBA00016549"/>
    </source>
</evidence>
<gene>
    <name evidence="5" type="ORF">R4P48_23275</name>
</gene>
<dbReference type="EMBL" id="JAWLOF010000036">
    <property type="protein sequence ID" value="MDV7025565.1"/>
    <property type="molecule type" value="Genomic_DNA"/>
</dbReference>
<evidence type="ECO:0000313" key="5">
    <source>
        <dbReference type="EMBL" id="MDV7025565.1"/>
    </source>
</evidence>
<protein>
    <recommendedName>
        <fullName evidence="2">Putative 4-hydroxy-4-methyl-2-oxoglutarate aldolase</fullName>
    </recommendedName>
    <alternativeName>
        <fullName evidence="3">Regulator of ribonuclease activity homolog</fullName>
    </alternativeName>
    <alternativeName>
        <fullName evidence="4">RraA-like protein</fullName>
    </alternativeName>
</protein>
<dbReference type="Pfam" id="PF03737">
    <property type="entry name" value="RraA-like"/>
    <property type="match status" value="1"/>
</dbReference>
<dbReference type="Proteomes" id="UP001187066">
    <property type="component" value="Unassembled WGS sequence"/>
</dbReference>
<dbReference type="PANTHER" id="PTHR33254:SF4">
    <property type="entry name" value="4-HYDROXY-4-METHYL-2-OXOGLUTARATE ALDOLASE 3-RELATED"/>
    <property type="match status" value="1"/>
</dbReference>
<name>A0ABU4E8V6_9ENTR</name>
<dbReference type="RefSeq" id="WP_159340499.1">
    <property type="nucleotide sequence ID" value="NZ_JAWLOF010000036.1"/>
</dbReference>
<dbReference type="InterPro" id="IPR005493">
    <property type="entry name" value="RraA/RraA-like"/>
</dbReference>
<comment type="cofactor">
    <cofactor evidence="1">
        <name>a divalent metal cation</name>
        <dbReference type="ChEBI" id="CHEBI:60240"/>
    </cofactor>
</comment>
<organism evidence="5 6">
    <name type="scientific">Atlantibacter subterraneus</name>
    <dbReference type="NCBI Taxonomy" id="255519"/>
    <lineage>
        <taxon>Bacteria</taxon>
        <taxon>Pseudomonadati</taxon>
        <taxon>Pseudomonadota</taxon>
        <taxon>Gammaproteobacteria</taxon>
        <taxon>Enterobacterales</taxon>
        <taxon>Enterobacteriaceae</taxon>
        <taxon>Atlantibacter</taxon>
    </lineage>
</organism>
<accession>A0ABU4E8V6</accession>
<sequence>MNIENLLIEAKKLSTPELSDALDYFSLPGVVYELKSVTGNRSFAGRAWTVRYIPVDHNNPGSVGDYIDQVQSDDVVVIDNAGRTDCTVWGGILSQVASKKGIAGTVINGVSRDTTVAIDAGYPIFALSHFMRTGKDRVQVAEICGAVNLGGTLVNHGDIIVADTDGVVVLELSIAEKVINRAREMKEIEDEIVKDALDGMSIKEAREKHNYHLLQRNPTK</sequence>
<keyword evidence="6" id="KW-1185">Reference proteome</keyword>
<dbReference type="CDD" id="cd16841">
    <property type="entry name" value="RraA_family"/>
    <property type="match status" value="1"/>
</dbReference>
<dbReference type="PANTHER" id="PTHR33254">
    <property type="entry name" value="4-HYDROXY-4-METHYL-2-OXOGLUTARATE ALDOLASE 3-RELATED"/>
    <property type="match status" value="1"/>
</dbReference>
<proteinExistence type="predicted"/>
<evidence type="ECO:0000313" key="6">
    <source>
        <dbReference type="Proteomes" id="UP001187066"/>
    </source>
</evidence>
<dbReference type="Gene3D" id="3.50.30.40">
    <property type="entry name" value="Ribonuclease E inhibitor RraA/RraA-like"/>
    <property type="match status" value="1"/>
</dbReference>
<evidence type="ECO:0000256" key="4">
    <source>
        <dbReference type="ARBA" id="ARBA00030169"/>
    </source>
</evidence>
<dbReference type="SUPFAM" id="SSF89562">
    <property type="entry name" value="RraA-like"/>
    <property type="match status" value="1"/>
</dbReference>
<reference evidence="5 6" key="1">
    <citation type="submission" date="2023-10" db="EMBL/GenBank/DDBJ databases">
        <authorList>
            <person name="Dale J."/>
        </authorList>
    </citation>
    <scope>NUCLEOTIDE SEQUENCE [LARGE SCALE GENOMIC DNA]</scope>
    <source>
        <strain evidence="5 6">2023EL-00970</strain>
    </source>
</reference>